<proteinExistence type="predicted"/>
<dbReference type="Proteomes" id="UP000215767">
    <property type="component" value="Unassembled WGS sequence"/>
</dbReference>
<name>A0A261UF66_9BORD</name>
<reference evidence="2" key="1">
    <citation type="submission" date="2017-05" db="EMBL/GenBank/DDBJ databases">
        <title>Complete and WGS of Bordetella genogroups.</title>
        <authorList>
            <person name="Spilker T."/>
            <person name="Lipuma J."/>
        </authorList>
    </citation>
    <scope>NUCLEOTIDE SEQUENCE [LARGE SCALE GENOMIC DNA]</scope>
    <source>
        <strain evidence="2">AU8856</strain>
    </source>
</reference>
<protein>
    <submittedName>
        <fullName evidence="1">Uncharacterized protein</fullName>
    </submittedName>
</protein>
<sequence>MNFVFPMPPAGAAECVTTFIQNALDVQVFERLPRLFHVDLALARISPAFRTYRLDKEVLQGTETVSEARFIAWQYLLFSANSPITDLGVLEEDGKLVVSHMRGDSTLAQSAVQAMRLAEADETTDSQVYEFRMLRVPCVRFVGAWLHREDDDIVIPIGHTSTPGLAVHKFYSGKETLDLLKAEHAAVLPAAFAHS</sequence>
<accession>A0A261UF66</accession>
<dbReference type="EMBL" id="NEVS01000004">
    <property type="protein sequence ID" value="OZI60578.1"/>
    <property type="molecule type" value="Genomic_DNA"/>
</dbReference>
<dbReference type="RefSeq" id="WP_094841989.1">
    <property type="nucleotide sequence ID" value="NZ_NEVS01000004.1"/>
</dbReference>
<keyword evidence="2" id="KW-1185">Reference proteome</keyword>
<gene>
    <name evidence="1" type="ORF">CAL28_14350</name>
</gene>
<evidence type="ECO:0000313" key="1">
    <source>
        <dbReference type="EMBL" id="OZI60578.1"/>
    </source>
</evidence>
<evidence type="ECO:0000313" key="2">
    <source>
        <dbReference type="Proteomes" id="UP000215767"/>
    </source>
</evidence>
<dbReference type="OrthoDB" id="4540313at2"/>
<organism evidence="1 2">
    <name type="scientific">Bordetella genomosp. 11</name>
    <dbReference type="NCBI Taxonomy" id="1416808"/>
    <lineage>
        <taxon>Bacteria</taxon>
        <taxon>Pseudomonadati</taxon>
        <taxon>Pseudomonadota</taxon>
        <taxon>Betaproteobacteria</taxon>
        <taxon>Burkholderiales</taxon>
        <taxon>Alcaligenaceae</taxon>
        <taxon>Bordetella</taxon>
    </lineage>
</organism>
<comment type="caution">
    <text evidence="1">The sequence shown here is derived from an EMBL/GenBank/DDBJ whole genome shotgun (WGS) entry which is preliminary data.</text>
</comment>
<dbReference type="AlphaFoldDB" id="A0A261UF66"/>